<dbReference type="EMBL" id="PYGJ01000008">
    <property type="protein sequence ID" value="PSL18840.1"/>
    <property type="molecule type" value="Genomic_DNA"/>
</dbReference>
<dbReference type="OrthoDB" id="7303283at2"/>
<dbReference type="InterPro" id="IPR010297">
    <property type="entry name" value="DUF900_hydrolase"/>
</dbReference>
<dbReference type="Proteomes" id="UP000240418">
    <property type="component" value="Unassembled WGS sequence"/>
</dbReference>
<dbReference type="RefSeq" id="WP_106608842.1">
    <property type="nucleotide sequence ID" value="NZ_PYGJ01000008.1"/>
</dbReference>
<dbReference type="Pfam" id="PF05990">
    <property type="entry name" value="DUF900"/>
    <property type="match status" value="1"/>
</dbReference>
<reference evidence="1 2" key="1">
    <citation type="submission" date="2018-03" db="EMBL/GenBank/DDBJ databases">
        <title>Genomic Encyclopedia of Archaeal and Bacterial Type Strains, Phase II (KMG-II): from individual species to whole genera.</title>
        <authorList>
            <person name="Goeker M."/>
        </authorList>
    </citation>
    <scope>NUCLEOTIDE SEQUENCE [LARGE SCALE GENOMIC DNA]</scope>
    <source>
        <strain evidence="1 2">DSM 100673</strain>
    </source>
</reference>
<organism evidence="1 2">
    <name type="scientific">Shimia abyssi</name>
    <dbReference type="NCBI Taxonomy" id="1662395"/>
    <lineage>
        <taxon>Bacteria</taxon>
        <taxon>Pseudomonadati</taxon>
        <taxon>Pseudomonadota</taxon>
        <taxon>Alphaproteobacteria</taxon>
        <taxon>Rhodobacterales</taxon>
        <taxon>Roseobacteraceae</taxon>
    </lineage>
</organism>
<sequence length="299" mass="32635">MALIRINAHLDKPVLHASPQPLVPVLRSLRRSEGPITIMIHGYTFQPESQNHCPHRHIFSMQETEHPKVPSWPRHLGLHSAGIGIAFGWSARGTLKTALRSAAQACHALATLITLLRQIAPKNPIHLMGHSMGSYLALETLPRLKAGDIGHIVMLNAAAFQSDALKALQSPAGARAHVFNVTSRENNLIDRTYAYALGRTDATLCHGLPAANALTIPLDNTATLDALASIGFPIAPPRHRVCHWSTYLRPGVFPLYKSLLNDSSPITLHQLKQRLPVTAPRPKPRLRAFSLPLSSNPAS</sequence>
<dbReference type="AlphaFoldDB" id="A0A2P8FAT2"/>
<dbReference type="SUPFAM" id="SSF53474">
    <property type="entry name" value="alpha/beta-Hydrolases"/>
    <property type="match status" value="1"/>
</dbReference>
<evidence type="ECO:0000313" key="2">
    <source>
        <dbReference type="Proteomes" id="UP000240418"/>
    </source>
</evidence>
<dbReference type="GO" id="GO:0016787">
    <property type="term" value="F:hydrolase activity"/>
    <property type="evidence" value="ECO:0007669"/>
    <property type="project" value="UniProtKB-KW"/>
</dbReference>
<accession>A0A2P8FAT2</accession>
<proteinExistence type="predicted"/>
<keyword evidence="1" id="KW-0378">Hydrolase</keyword>
<gene>
    <name evidence="1" type="ORF">CLV88_10817</name>
</gene>
<dbReference type="Gene3D" id="3.40.50.1820">
    <property type="entry name" value="alpha/beta hydrolase"/>
    <property type="match status" value="1"/>
</dbReference>
<keyword evidence="2" id="KW-1185">Reference proteome</keyword>
<protein>
    <submittedName>
        <fullName evidence="1">Alpha/beta hydrolase family protein DUF900</fullName>
    </submittedName>
</protein>
<evidence type="ECO:0000313" key="1">
    <source>
        <dbReference type="EMBL" id="PSL18840.1"/>
    </source>
</evidence>
<comment type="caution">
    <text evidence="1">The sequence shown here is derived from an EMBL/GenBank/DDBJ whole genome shotgun (WGS) entry which is preliminary data.</text>
</comment>
<dbReference type="InterPro" id="IPR029058">
    <property type="entry name" value="AB_hydrolase_fold"/>
</dbReference>
<name>A0A2P8FAT2_9RHOB</name>